<dbReference type="Proteomes" id="UP000273898">
    <property type="component" value="Unassembled WGS sequence"/>
</dbReference>
<dbReference type="EMBL" id="RCCK01000011">
    <property type="protein sequence ID" value="RLJ77626.1"/>
    <property type="molecule type" value="Genomic_DNA"/>
</dbReference>
<evidence type="ECO:0000313" key="1">
    <source>
        <dbReference type="EMBL" id="RLJ77626.1"/>
    </source>
</evidence>
<dbReference type="OrthoDB" id="662966at2"/>
<accession>A0A497Y6L9</accession>
<keyword evidence="4" id="KW-1185">Reference proteome</keyword>
<reference evidence="1 3" key="1">
    <citation type="submission" date="2018-10" db="EMBL/GenBank/DDBJ databases">
        <title>Genomic Encyclopedia of Archaeal and Bacterial Type Strains, Phase II (KMG-II): from individual species to whole genera.</title>
        <authorList>
            <person name="Goeker M."/>
        </authorList>
    </citation>
    <scope>NUCLEOTIDE SEQUENCE [LARGE SCALE GENOMIC DNA]</scope>
    <source>
        <strain evidence="1 3">DSM 19624</strain>
    </source>
</reference>
<sequence>MNKELNMEPIDPKVAKAMVVAYAKDGMTATESYTKAVWFPAEQILEIAKSMSEGKYDGLRIYFAQYLEGAIEGVPKSYEGRNTLLLVPTTPGVGNGDGTGNSEEYHKDDLSNIENRGAACPDMCEGTSL</sequence>
<reference evidence="2 4" key="2">
    <citation type="submission" date="2019-03" db="EMBL/GenBank/DDBJ databases">
        <authorList>
            <person name="He R.-H."/>
        </authorList>
    </citation>
    <scope>NUCLEOTIDE SEQUENCE [LARGE SCALE GENOMIC DNA]</scope>
    <source>
        <strain evidence="2 4">DSM 19624</strain>
    </source>
</reference>
<evidence type="ECO:0000313" key="3">
    <source>
        <dbReference type="Proteomes" id="UP000273898"/>
    </source>
</evidence>
<evidence type="ECO:0000313" key="4">
    <source>
        <dbReference type="Proteomes" id="UP000297429"/>
    </source>
</evidence>
<gene>
    <name evidence="1" type="ORF">BCL90_2725</name>
    <name evidence="2" type="ORF">E3V97_03745</name>
</gene>
<dbReference type="EMBL" id="SOPX01000001">
    <property type="protein sequence ID" value="TFB33167.1"/>
    <property type="molecule type" value="Genomic_DNA"/>
</dbReference>
<protein>
    <submittedName>
        <fullName evidence="1">Uncharacterized protein</fullName>
    </submittedName>
</protein>
<dbReference type="RefSeq" id="WP_121284364.1">
    <property type="nucleotide sequence ID" value="NZ_RCCK01000011.1"/>
</dbReference>
<dbReference type="AlphaFoldDB" id="A0A497Y6L9"/>
<name>A0A497Y6L9_9SPHI</name>
<evidence type="ECO:0000313" key="2">
    <source>
        <dbReference type="EMBL" id="TFB33167.1"/>
    </source>
</evidence>
<comment type="caution">
    <text evidence="1">The sequence shown here is derived from an EMBL/GenBank/DDBJ whole genome shotgun (WGS) entry which is preliminary data.</text>
</comment>
<proteinExistence type="predicted"/>
<dbReference type="Proteomes" id="UP000297429">
    <property type="component" value="Unassembled WGS sequence"/>
</dbReference>
<organism evidence="1 3">
    <name type="scientific">Pedobacter alluvionis</name>
    <dbReference type="NCBI Taxonomy" id="475253"/>
    <lineage>
        <taxon>Bacteria</taxon>
        <taxon>Pseudomonadati</taxon>
        <taxon>Bacteroidota</taxon>
        <taxon>Sphingobacteriia</taxon>
        <taxon>Sphingobacteriales</taxon>
        <taxon>Sphingobacteriaceae</taxon>
        <taxon>Pedobacter</taxon>
    </lineage>
</organism>